<dbReference type="PANTHER" id="PTHR46325">
    <property type="entry name" value="CRIB DOMAIN-CONTAINING PROTEIN RIC8"/>
    <property type="match status" value="1"/>
</dbReference>
<dbReference type="PANTHER" id="PTHR46325:SF23">
    <property type="entry name" value="P21-RHO-BINDING DOMAIN PROTEIN"/>
    <property type="match status" value="1"/>
</dbReference>
<evidence type="ECO:0000259" key="2">
    <source>
        <dbReference type="PROSITE" id="PS50108"/>
    </source>
</evidence>
<dbReference type="AlphaFoldDB" id="A0A445AGX9"/>
<dbReference type="SMART" id="SM00285">
    <property type="entry name" value="PBD"/>
    <property type="match status" value="1"/>
</dbReference>
<feature type="domain" description="CRIB" evidence="2">
    <location>
        <begin position="32"/>
        <end position="45"/>
    </location>
</feature>
<comment type="caution">
    <text evidence="3">The sequence shown here is derived from an EMBL/GenBank/DDBJ whole genome shotgun (WGS) entry which is preliminary data.</text>
</comment>
<organism evidence="3 4">
    <name type="scientific">Arachis hypogaea</name>
    <name type="common">Peanut</name>
    <dbReference type="NCBI Taxonomy" id="3818"/>
    <lineage>
        <taxon>Eukaryota</taxon>
        <taxon>Viridiplantae</taxon>
        <taxon>Streptophyta</taxon>
        <taxon>Embryophyta</taxon>
        <taxon>Tracheophyta</taxon>
        <taxon>Spermatophyta</taxon>
        <taxon>Magnoliopsida</taxon>
        <taxon>eudicotyledons</taxon>
        <taxon>Gunneridae</taxon>
        <taxon>Pentapetalae</taxon>
        <taxon>rosids</taxon>
        <taxon>fabids</taxon>
        <taxon>Fabales</taxon>
        <taxon>Fabaceae</taxon>
        <taxon>Papilionoideae</taxon>
        <taxon>50 kb inversion clade</taxon>
        <taxon>dalbergioids sensu lato</taxon>
        <taxon>Dalbergieae</taxon>
        <taxon>Pterocarpus clade</taxon>
        <taxon>Arachis</taxon>
    </lineage>
</organism>
<dbReference type="PROSITE" id="PS50108">
    <property type="entry name" value="CRIB"/>
    <property type="match status" value="1"/>
</dbReference>
<protein>
    <recommendedName>
        <fullName evidence="2">CRIB domain-containing protein</fullName>
    </recommendedName>
</protein>
<dbReference type="OrthoDB" id="4206278at2759"/>
<name>A0A445AGX9_ARAHY</name>
<dbReference type="Pfam" id="PF00786">
    <property type="entry name" value="PBD"/>
    <property type="match status" value="1"/>
</dbReference>
<accession>A0A445AGX9</accession>
<proteinExistence type="predicted"/>
<evidence type="ECO:0000313" key="4">
    <source>
        <dbReference type="Proteomes" id="UP000289738"/>
    </source>
</evidence>
<dbReference type="Proteomes" id="UP000289738">
    <property type="component" value="Chromosome B02"/>
</dbReference>
<keyword evidence="4" id="KW-1185">Reference proteome</keyword>
<reference evidence="3 4" key="1">
    <citation type="submission" date="2019-01" db="EMBL/GenBank/DDBJ databases">
        <title>Sequencing of cultivated peanut Arachis hypogaea provides insights into genome evolution and oil improvement.</title>
        <authorList>
            <person name="Chen X."/>
        </authorList>
    </citation>
    <scope>NUCLEOTIDE SEQUENCE [LARGE SCALE GENOMIC DNA]</scope>
    <source>
        <strain evidence="4">cv. Fuhuasheng</strain>
        <tissue evidence="3">Leaves</tissue>
    </source>
</reference>
<feature type="region of interest" description="Disordered" evidence="1">
    <location>
        <begin position="41"/>
        <end position="216"/>
    </location>
</feature>
<sequence>MSIKVKGFFKGLRYISQIFGFSAEEKEEEIQIGMPTDVKHVAHIGSDDPSQNAPSWMTEFKSGTEPSSGTTKEKEKEGAAEGNKASSKGSKVRHLIPKSRHQSIDGDSNSAKTKTARRNRSSDPTADSSNNDSSGGSRHRRHRRGSTQGSESPTNDTPPTGPKPRRKTKTSTSEDSPVKKSSPRTRRASKGDSLSDISLSQELGSSPGPESGPVPN</sequence>
<dbReference type="CDD" id="cd00132">
    <property type="entry name" value="CRIB"/>
    <property type="match status" value="1"/>
</dbReference>
<dbReference type="EMBL" id="SDMP01000012">
    <property type="protein sequence ID" value="RYR25660.1"/>
    <property type="molecule type" value="Genomic_DNA"/>
</dbReference>
<evidence type="ECO:0000313" key="3">
    <source>
        <dbReference type="EMBL" id="RYR25660.1"/>
    </source>
</evidence>
<dbReference type="STRING" id="3818.A0A445AGX9"/>
<feature type="compositionally biased region" description="Low complexity" evidence="1">
    <location>
        <begin position="127"/>
        <end position="136"/>
    </location>
</feature>
<evidence type="ECO:0000256" key="1">
    <source>
        <dbReference type="SAM" id="MobiDB-lite"/>
    </source>
</evidence>
<feature type="compositionally biased region" description="Basic residues" evidence="1">
    <location>
        <begin position="90"/>
        <end position="101"/>
    </location>
</feature>
<dbReference type="InterPro" id="IPR000095">
    <property type="entry name" value="CRIB_dom"/>
</dbReference>
<gene>
    <name evidence="3" type="ORF">Ahy_B02g059567</name>
</gene>